<comment type="catalytic activity">
    <reaction evidence="1 6">
        <text>Random hydrolysis of (1-&gt;4)-linkages between N-acetyl-beta-D-glucosamine and D-glucuronate residues in hyaluronate.</text>
        <dbReference type="EC" id="3.2.1.35"/>
    </reaction>
</comment>
<accession>A0A8T2P2B4</accession>
<dbReference type="InterPro" id="IPR017853">
    <property type="entry name" value="GH"/>
</dbReference>
<gene>
    <name evidence="8" type="ORF">JZ751_009032</name>
</gene>
<evidence type="ECO:0000256" key="5">
    <source>
        <dbReference type="ARBA" id="ARBA00023295"/>
    </source>
</evidence>
<keyword evidence="5 6" id="KW-0326">Glycosidase</keyword>
<keyword evidence="9" id="KW-1185">Reference proteome</keyword>
<dbReference type="Gene3D" id="3.20.20.70">
    <property type="entry name" value="Aldolase class I"/>
    <property type="match status" value="2"/>
</dbReference>
<dbReference type="InterPro" id="IPR013785">
    <property type="entry name" value="Aldolase_TIM"/>
</dbReference>
<dbReference type="AlphaFoldDB" id="A0A8T2P2B4"/>
<evidence type="ECO:0000313" key="8">
    <source>
        <dbReference type="EMBL" id="KAG9345876.1"/>
    </source>
</evidence>
<dbReference type="EMBL" id="JAFBMS010000017">
    <property type="protein sequence ID" value="KAG9345876.1"/>
    <property type="molecule type" value="Genomic_DNA"/>
</dbReference>
<evidence type="ECO:0000256" key="3">
    <source>
        <dbReference type="ARBA" id="ARBA00022801"/>
    </source>
</evidence>
<evidence type="ECO:0000256" key="6">
    <source>
        <dbReference type="RuleBase" id="RU610713"/>
    </source>
</evidence>
<dbReference type="GO" id="GO:0004415">
    <property type="term" value="F:hyalurononglucosaminidase activity"/>
    <property type="evidence" value="ECO:0007669"/>
    <property type="project" value="UniProtKB-UniRule"/>
</dbReference>
<organism evidence="8 9">
    <name type="scientific">Albula glossodonta</name>
    <name type="common">roundjaw bonefish</name>
    <dbReference type="NCBI Taxonomy" id="121402"/>
    <lineage>
        <taxon>Eukaryota</taxon>
        <taxon>Metazoa</taxon>
        <taxon>Chordata</taxon>
        <taxon>Craniata</taxon>
        <taxon>Vertebrata</taxon>
        <taxon>Euteleostomi</taxon>
        <taxon>Actinopterygii</taxon>
        <taxon>Neopterygii</taxon>
        <taxon>Teleostei</taxon>
        <taxon>Albuliformes</taxon>
        <taxon>Albulidae</taxon>
        <taxon>Albula</taxon>
    </lineage>
</organism>
<dbReference type="Pfam" id="PF01630">
    <property type="entry name" value="Glyco_hydro_56"/>
    <property type="match status" value="2"/>
</dbReference>
<proteinExistence type="inferred from homology"/>
<keyword evidence="3 6" id="KW-0378">Hydrolase</keyword>
<evidence type="ECO:0000313" key="9">
    <source>
        <dbReference type="Proteomes" id="UP000824540"/>
    </source>
</evidence>
<dbReference type="PRINTS" id="PR00846">
    <property type="entry name" value="GLHYDRLASE56"/>
</dbReference>
<dbReference type="FunFam" id="3.20.20.70:FF:000065">
    <property type="entry name" value="Hyaluronidase"/>
    <property type="match status" value="2"/>
</dbReference>
<name>A0A8T2P2B4_9TELE</name>
<reference evidence="8" key="1">
    <citation type="thesis" date="2021" institute="BYU ScholarsArchive" country="Provo, UT, USA">
        <title>Applications of and Algorithms for Genome Assembly and Genomic Analyses with an Emphasis on Marine Teleosts.</title>
        <authorList>
            <person name="Pickett B.D."/>
        </authorList>
    </citation>
    <scope>NUCLEOTIDE SEQUENCE</scope>
    <source>
        <strain evidence="8">HI-2016</strain>
    </source>
</reference>
<dbReference type="OrthoDB" id="5796153at2759"/>
<sequence>MDQFISRRFRPLLPILSFSLLVTLSSAQALPPTAVPISDGPPFIVVWNMPTAACQRYEIMLDTSPFWAVTTPAKVPGQFLTLFYSDRLGLYPHVDEVTLQEFNGGIPQRGNLRASLAKAQTDIAYYITSDSSPGMAVIDWEDWRPLWVRNWGSKKIYRNLSIAYARQQDPTMSEAQTIAMAKSQFQNAARSYMADTLGLGVNQRPEYLWGFYLFPNCYNYGWAEPGYTGRCSPEVQSRNDELLWLWESSTALYPSVYLPSGLGGSHSATLFVRNRVQEAMRVAALPKTPFTSPVYVYTRPVFSDQNKQFLSEGDLVSTIGESAAVGAAGSVLWGASADFGDKTSCEALSSYLTSTLNPYIANVTAAAKLCSKSLCQGNGRCIRKNYDSDDYLHLNPRSFRITRSDGRYVAVGRPTAADMNAFAEKFTCQCYAGKECSPRLSTRLSRMLLIIDVLKTHYNLQVKMSSFYSPNLRKFLIFLVLLKLGKSLPKTAPPLKPNYPFVFMWNAPTELCEIRFDITLDLTYFQFVSSTLKTATNQSISIFYTDRFGIFPYVDEETGETYSDGLPQLIDFKEHRELAEDDIIFYIPDDQLGLAVLDFEEWRPQWVRNWGSKDIYRTISTDIILKKNLSLSYDQAEDFAQKVFESAAKRYFLKSLKLGKTLRPRRLWGYYLYPDCYNYDYNQDLADYSGQCPDIEKERNDELLWLWQESTALYPSIYLEIILKDTHEATLFVRHRIQEAMRVSMLPNKNYSTPIYAYIRPVYKDSDEDYLSELDLINTIGEAAALGAAGVVSWGDMNVTESEDSCFAARRYLEKILNPYIVNVTTAAQLCSSALCQNDGRCVRKNWDSREYLHLDPRRYRIKRSKFGELSVKGHLSQDDIDWFEERFDCMCYTDEPCYSPITLNRMPDYVYDDAVQLSLERVLFLATIAFVYFLS</sequence>
<dbReference type="InterPro" id="IPR018155">
    <property type="entry name" value="Hyaluronidase"/>
</dbReference>
<dbReference type="EC" id="3.2.1.35" evidence="6"/>
<evidence type="ECO:0000256" key="1">
    <source>
        <dbReference type="ARBA" id="ARBA00000251"/>
    </source>
</evidence>
<dbReference type="PANTHER" id="PTHR11769:SF20">
    <property type="entry name" value="HYALURONIDASE PH-20"/>
    <property type="match status" value="1"/>
</dbReference>
<dbReference type="SUPFAM" id="SSF51445">
    <property type="entry name" value="(Trans)glycosidases"/>
    <property type="match status" value="2"/>
</dbReference>
<keyword evidence="4" id="KW-1015">Disulfide bond</keyword>
<dbReference type="Proteomes" id="UP000824540">
    <property type="component" value="Unassembled WGS sequence"/>
</dbReference>
<dbReference type="GO" id="GO:0030214">
    <property type="term" value="P:hyaluronan catabolic process"/>
    <property type="evidence" value="ECO:0007669"/>
    <property type="project" value="TreeGrafter"/>
</dbReference>
<evidence type="ECO:0000256" key="2">
    <source>
        <dbReference type="ARBA" id="ARBA00008871"/>
    </source>
</evidence>
<comment type="similarity">
    <text evidence="2 6">Belongs to the glycosyl hydrolase 56 family.</text>
</comment>
<dbReference type="GO" id="GO:0001669">
    <property type="term" value="C:acrosomal vesicle"/>
    <property type="evidence" value="ECO:0007669"/>
    <property type="project" value="TreeGrafter"/>
</dbReference>
<feature type="signal peptide" evidence="7">
    <location>
        <begin position="1"/>
        <end position="29"/>
    </location>
</feature>
<dbReference type="GO" id="GO:0005975">
    <property type="term" value="P:carbohydrate metabolic process"/>
    <property type="evidence" value="ECO:0007669"/>
    <property type="project" value="InterPro"/>
</dbReference>
<comment type="caution">
    <text evidence="8">The sequence shown here is derived from an EMBL/GenBank/DDBJ whole genome shotgun (WGS) entry which is preliminary data.</text>
</comment>
<keyword evidence="7" id="KW-0732">Signal</keyword>
<protein>
    <recommendedName>
        <fullName evidence="6">Hyaluronidase</fullName>
        <ecNumber evidence="6">3.2.1.35</ecNumber>
    </recommendedName>
</protein>
<feature type="chain" id="PRO_5035912708" description="Hyaluronidase" evidence="7">
    <location>
        <begin position="30"/>
        <end position="936"/>
    </location>
</feature>
<dbReference type="PANTHER" id="PTHR11769">
    <property type="entry name" value="HYALURONIDASE"/>
    <property type="match status" value="1"/>
</dbReference>
<evidence type="ECO:0000256" key="7">
    <source>
        <dbReference type="SAM" id="SignalP"/>
    </source>
</evidence>
<evidence type="ECO:0000256" key="4">
    <source>
        <dbReference type="ARBA" id="ARBA00023157"/>
    </source>
</evidence>